<reference evidence="1 2" key="1">
    <citation type="submission" date="2011-08" db="EMBL/GenBank/DDBJ databases">
        <authorList>
            <person name="Liu Z.J."/>
            <person name="Shi F.L."/>
            <person name="Lu J.Q."/>
            <person name="Li M."/>
            <person name="Wang Z.L."/>
        </authorList>
    </citation>
    <scope>NUCLEOTIDE SEQUENCE [LARGE SCALE GENOMIC DNA]</scope>
    <source>
        <strain evidence="1 2">USNM 41457</strain>
    </source>
</reference>
<gene>
    <name evidence="1" type="ORF">EDEG_01299</name>
</gene>
<dbReference type="VEuPathDB" id="MicrosporidiaDB:EDEG_01299"/>
<protein>
    <submittedName>
        <fullName evidence="1">Uncharacterized protein</fullName>
    </submittedName>
</protein>
<dbReference type="InParanoid" id="J9DT49"/>
<reference evidence="2" key="2">
    <citation type="submission" date="2015-07" db="EMBL/GenBank/DDBJ databases">
        <title>Contrasting host-pathogen interactions and genome evolution in two generalist and specialist microsporidian pathogens of mosquitoes.</title>
        <authorList>
            <consortium name="The Broad Institute Genomics Platform"/>
            <consortium name="The Broad Institute Genome Sequencing Center for Infectious Disease"/>
            <person name="Cuomo C.A."/>
            <person name="Sanscrainte N.D."/>
            <person name="Goldberg J.M."/>
            <person name="Heiman D."/>
            <person name="Young S."/>
            <person name="Zeng Q."/>
            <person name="Becnel J.J."/>
            <person name="Birren B.W."/>
        </authorList>
    </citation>
    <scope>NUCLEOTIDE SEQUENCE [LARGE SCALE GENOMIC DNA]</scope>
    <source>
        <strain evidence="2">USNM 41457</strain>
    </source>
</reference>
<dbReference type="HOGENOM" id="CLU_398491_0_0_1"/>
<comment type="caution">
    <text evidence="1">The sequence shown here is derived from an EMBL/GenBank/DDBJ whole genome shotgun (WGS) entry which is preliminary data.</text>
</comment>
<dbReference type="Proteomes" id="UP000003163">
    <property type="component" value="Unassembled WGS sequence"/>
</dbReference>
<accession>J9DT49</accession>
<organism evidence="1 2">
    <name type="scientific">Edhazardia aedis (strain USNM 41457)</name>
    <name type="common">Microsporidian parasite</name>
    <dbReference type="NCBI Taxonomy" id="1003232"/>
    <lineage>
        <taxon>Eukaryota</taxon>
        <taxon>Fungi</taxon>
        <taxon>Fungi incertae sedis</taxon>
        <taxon>Microsporidia</taxon>
        <taxon>Edhazardia</taxon>
    </lineage>
</organism>
<name>J9DT49_EDHAE</name>
<proteinExistence type="predicted"/>
<evidence type="ECO:0000313" key="2">
    <source>
        <dbReference type="Proteomes" id="UP000003163"/>
    </source>
</evidence>
<dbReference type="AlphaFoldDB" id="J9DT49"/>
<keyword evidence="2" id="KW-1185">Reference proteome</keyword>
<evidence type="ECO:0000313" key="1">
    <source>
        <dbReference type="EMBL" id="EJW04482.1"/>
    </source>
</evidence>
<dbReference type="EMBL" id="AFBI03000018">
    <property type="protein sequence ID" value="EJW04482.1"/>
    <property type="molecule type" value="Genomic_DNA"/>
</dbReference>
<sequence length="691" mass="79192">MQDDVYQKYVCALATYKKSIEFIATVRKMRSNGNESAEVCEVLKVFDFIDILCENTRFEDLEISDIVDIYKELVDSVCYFENSVLNYNTVENESSTIRGDNSCSVRNVNKNVVSSCISNKKNLQKDKVLLNLRNKNETILQDSKISEIEGDGKSKTVSISENGEVNKGSNDLNIDFNSKLFIKSSKLEMNGKKSEESTDKGLINNTETVKHPDILLQSEPNQPKPIYKDSIKDLKIQNTIEKNTENNEILSAKSEKLETKYFHNKFVTENTSISNSNNVQFQFKPKDFPKKTLNNDITIISRNQSTDNNLNNPNTFSGFSSEPQHKNFSSDLILYLNKSKLMLRNIRTALLNKSHAIIIRNSVLASTNTYLEKVVSAFVLKKDKKMIMRLQMMYLRLRKLDIIEKKISIFNLGNVKMNANLFVSEKLVTAQPQNFQTDSSKISDDLEYKKPAYSTESSCSSPKNCGNNQGITFIDNAKNNISDNLLSNTKNLQEIEKKGYKGQVYKINNLNLFNTKDASLLLKLPVYTIMMQIMKQELISYNNFFPNSIEETFISIFNESKLKILGFFVYSTMRSILEIFDMQILLLLRHQNAEKISDIDQEVFKKPLFDGLSRGISDNVMQNNSKSDAETFQVLKNDKEGASKKDKSLKVFVYDSNFFEDAISMILCKIFDDCIEDTFKTYDIRDDIFEI</sequence>